<evidence type="ECO:0000313" key="4">
    <source>
        <dbReference type="EMBL" id="AJP47282.1"/>
    </source>
</evidence>
<dbReference type="GO" id="GO:0008657">
    <property type="term" value="F:DNA topoisomerase type II (double strand cut, ATP-hydrolyzing) inhibitor activity"/>
    <property type="evidence" value="ECO:0007669"/>
    <property type="project" value="UniProtKB-UniRule"/>
</dbReference>
<keyword evidence="1 3" id="KW-0479">Metal-binding</keyword>
<keyword evidence="2 3" id="KW-0862">Zinc</keyword>
<organism evidence="4 5">
    <name type="scientific">Rugosibacter aromaticivorans</name>
    <dbReference type="NCBI Taxonomy" id="1565605"/>
    <lineage>
        <taxon>Bacteria</taxon>
        <taxon>Pseudomonadati</taxon>
        <taxon>Pseudomonadota</taxon>
        <taxon>Betaproteobacteria</taxon>
        <taxon>Nitrosomonadales</taxon>
        <taxon>Sterolibacteriaceae</taxon>
        <taxon>Rugosibacter</taxon>
    </lineage>
</organism>
<comment type="cofactor">
    <cofactor evidence="3">
        <name>Zn(2+)</name>
        <dbReference type="ChEBI" id="CHEBI:29105"/>
    </cofactor>
    <text evidence="3">Binds 1 zinc ion.</text>
</comment>
<dbReference type="Pfam" id="PF03884">
    <property type="entry name" value="YacG"/>
    <property type="match status" value="1"/>
</dbReference>
<dbReference type="Gene3D" id="3.30.50.10">
    <property type="entry name" value="Erythroid Transcription Factor GATA-1, subunit A"/>
    <property type="match status" value="1"/>
</dbReference>
<proteinExistence type="inferred from homology"/>
<evidence type="ECO:0000256" key="2">
    <source>
        <dbReference type="ARBA" id="ARBA00022833"/>
    </source>
</evidence>
<name>A0A0C5IX62_9PROT</name>
<dbReference type="STRING" id="1565605.PG1C_00200"/>
<dbReference type="GO" id="GO:0008270">
    <property type="term" value="F:zinc ion binding"/>
    <property type="evidence" value="ECO:0007669"/>
    <property type="project" value="UniProtKB-UniRule"/>
</dbReference>
<feature type="binding site" evidence="3">
    <location>
        <position position="40"/>
    </location>
    <ligand>
        <name>Zn(2+)</name>
        <dbReference type="ChEBI" id="CHEBI:29105"/>
    </ligand>
</feature>
<feature type="binding site" evidence="3">
    <location>
        <position position="36"/>
    </location>
    <ligand>
        <name>Zn(2+)</name>
        <dbReference type="ChEBI" id="CHEBI:29105"/>
    </ligand>
</feature>
<comment type="similarity">
    <text evidence="3">Belongs to the DNA gyrase inhibitor YacG family.</text>
</comment>
<dbReference type="HAMAP" id="MF_00649">
    <property type="entry name" value="DNA_gyrase_inhibitor_YacG"/>
    <property type="match status" value="1"/>
</dbReference>
<protein>
    <recommendedName>
        <fullName evidence="3">DNA gyrase inhibitor YacG</fullName>
    </recommendedName>
</protein>
<sequence>MASVRSSLPKLPRIVLCPRCGASVEWVETSRFRPFCSMRCKTDDFGAWESETYRVAASEEAPLSDESE</sequence>
<dbReference type="PANTHER" id="PTHR36150:SF1">
    <property type="entry name" value="DNA GYRASE INHIBITOR YACG"/>
    <property type="match status" value="1"/>
</dbReference>
<dbReference type="SUPFAM" id="SSF57716">
    <property type="entry name" value="Glucocorticoid receptor-like (DNA-binding domain)"/>
    <property type="match status" value="1"/>
</dbReference>
<dbReference type="InterPro" id="IPR005584">
    <property type="entry name" value="DNA_gyrase_inhibitor_YacG"/>
</dbReference>
<feature type="binding site" evidence="3">
    <location>
        <position position="20"/>
    </location>
    <ligand>
        <name>Zn(2+)</name>
        <dbReference type="ChEBI" id="CHEBI:29105"/>
    </ligand>
</feature>
<dbReference type="Proteomes" id="UP000061603">
    <property type="component" value="Chromosome"/>
</dbReference>
<keyword evidence="5" id="KW-1185">Reference proteome</keyword>
<feature type="binding site" evidence="3">
    <location>
        <position position="17"/>
    </location>
    <ligand>
        <name>Zn(2+)</name>
        <dbReference type="ChEBI" id="CHEBI:29105"/>
    </ligand>
</feature>
<reference evidence="4 5" key="1">
    <citation type="journal article" date="2015" name="Genome Announc.">
        <title>Complete Genome Sequence of a Novel Bacterium within the Family Rhodocyclaceae That Degrades Polycyclic Aromatic Hydrocarbons.</title>
        <authorList>
            <person name="Singleton D.R."/>
            <person name="Dickey A.N."/>
            <person name="Scholl E.H."/>
            <person name="Wright F.A."/>
            <person name="Aitken M.D."/>
        </authorList>
    </citation>
    <scope>NUCLEOTIDE SEQUENCE [LARGE SCALE GENOMIC DNA]</scope>
    <source>
        <strain evidence="5">PG1-Ca6</strain>
    </source>
</reference>
<comment type="function">
    <text evidence="3">Inhibits all the catalytic activities of DNA gyrase by preventing its interaction with DNA. Acts by binding directly to the C-terminal domain of GyrB, which probably disrupts DNA binding by the gyrase.</text>
</comment>
<evidence type="ECO:0000313" key="5">
    <source>
        <dbReference type="Proteomes" id="UP000061603"/>
    </source>
</evidence>
<dbReference type="HOGENOM" id="CLU_178280_3_1_4"/>
<evidence type="ECO:0000256" key="3">
    <source>
        <dbReference type="HAMAP-Rule" id="MF_00649"/>
    </source>
</evidence>
<comment type="subunit">
    <text evidence="3">Interacts with GyrB.</text>
</comment>
<evidence type="ECO:0000256" key="1">
    <source>
        <dbReference type="ARBA" id="ARBA00022723"/>
    </source>
</evidence>
<dbReference type="AlphaFoldDB" id="A0A0C5IX62"/>
<gene>
    <name evidence="3" type="primary">yacG</name>
    <name evidence="4" type="ORF">PG1C_00200</name>
</gene>
<dbReference type="RefSeq" id="WP_202635457.1">
    <property type="nucleotide sequence ID" value="NZ_CP010554.1"/>
</dbReference>
<accession>A0A0C5IX62</accession>
<dbReference type="PANTHER" id="PTHR36150">
    <property type="entry name" value="DNA GYRASE INHIBITOR YACG"/>
    <property type="match status" value="1"/>
</dbReference>
<dbReference type="GO" id="GO:0006355">
    <property type="term" value="P:regulation of DNA-templated transcription"/>
    <property type="evidence" value="ECO:0007669"/>
    <property type="project" value="InterPro"/>
</dbReference>
<dbReference type="InterPro" id="IPR013088">
    <property type="entry name" value="Znf_NHR/GATA"/>
</dbReference>
<dbReference type="EMBL" id="CP010554">
    <property type="protein sequence ID" value="AJP47282.1"/>
    <property type="molecule type" value="Genomic_DNA"/>
</dbReference>
<dbReference type="KEGG" id="rbu:PG1C_00200"/>